<dbReference type="SUPFAM" id="SSF55874">
    <property type="entry name" value="ATPase domain of HSP90 chaperone/DNA topoisomerase II/histidine kinase"/>
    <property type="match status" value="1"/>
</dbReference>
<dbReference type="SMART" id="SM00388">
    <property type="entry name" value="HisKA"/>
    <property type="match status" value="1"/>
</dbReference>
<name>A0A4Q7N0E6_9BACT</name>
<reference evidence="7 8" key="1">
    <citation type="submission" date="2019-02" db="EMBL/GenBank/DDBJ databases">
        <title>Genomic Encyclopedia of Type Strains, Phase IV (KMG-IV): sequencing the most valuable type-strain genomes for metagenomic binning, comparative biology and taxonomic classification.</title>
        <authorList>
            <person name="Goeker M."/>
        </authorList>
    </citation>
    <scope>NUCLEOTIDE SEQUENCE [LARGE SCALE GENOMIC DNA]</scope>
    <source>
        <strain evidence="7 8">DSM 18116</strain>
    </source>
</reference>
<dbReference type="RefSeq" id="WP_130539460.1">
    <property type="nucleotide sequence ID" value="NZ_CP042431.1"/>
</dbReference>
<organism evidence="7 8">
    <name type="scientific">Pseudobacter ginsenosidimutans</name>
    <dbReference type="NCBI Taxonomy" id="661488"/>
    <lineage>
        <taxon>Bacteria</taxon>
        <taxon>Pseudomonadati</taxon>
        <taxon>Bacteroidota</taxon>
        <taxon>Chitinophagia</taxon>
        <taxon>Chitinophagales</taxon>
        <taxon>Chitinophagaceae</taxon>
        <taxon>Pseudobacter</taxon>
    </lineage>
</organism>
<keyword evidence="5" id="KW-0812">Transmembrane</keyword>
<evidence type="ECO:0000256" key="2">
    <source>
        <dbReference type="ARBA" id="ARBA00012438"/>
    </source>
</evidence>
<feature type="domain" description="Histidine kinase" evidence="6">
    <location>
        <begin position="805"/>
        <end position="1020"/>
    </location>
</feature>
<dbReference type="InterPro" id="IPR036097">
    <property type="entry name" value="HisK_dim/P_sf"/>
</dbReference>
<evidence type="ECO:0000256" key="5">
    <source>
        <dbReference type="SAM" id="Phobius"/>
    </source>
</evidence>
<dbReference type="GO" id="GO:0000155">
    <property type="term" value="F:phosphorelay sensor kinase activity"/>
    <property type="evidence" value="ECO:0007669"/>
    <property type="project" value="InterPro"/>
</dbReference>
<dbReference type="SUPFAM" id="SSF47384">
    <property type="entry name" value="Homodimeric domain of signal transducing histidine kinase"/>
    <property type="match status" value="1"/>
</dbReference>
<dbReference type="Proteomes" id="UP000293874">
    <property type="component" value="Unassembled WGS sequence"/>
</dbReference>
<dbReference type="SUPFAM" id="SSF63829">
    <property type="entry name" value="Calcium-dependent phosphotriesterase"/>
    <property type="match status" value="1"/>
</dbReference>
<comment type="catalytic activity">
    <reaction evidence="1">
        <text>ATP + protein L-histidine = ADP + protein N-phospho-L-histidine.</text>
        <dbReference type="EC" id="2.7.13.3"/>
    </reaction>
</comment>
<dbReference type="OrthoDB" id="8676692at2"/>
<dbReference type="InterPro" id="IPR013783">
    <property type="entry name" value="Ig-like_fold"/>
</dbReference>
<gene>
    <name evidence="7" type="ORF">EV199_0908</name>
</gene>
<evidence type="ECO:0000256" key="3">
    <source>
        <dbReference type="ARBA" id="ARBA00022553"/>
    </source>
</evidence>
<feature type="transmembrane region" description="Helical" evidence="5">
    <location>
        <begin position="735"/>
        <end position="753"/>
    </location>
</feature>
<dbReference type="PROSITE" id="PS50109">
    <property type="entry name" value="HIS_KIN"/>
    <property type="match status" value="1"/>
</dbReference>
<dbReference type="Gene3D" id="2.60.40.10">
    <property type="entry name" value="Immunoglobulins"/>
    <property type="match status" value="1"/>
</dbReference>
<keyword evidence="3" id="KW-0597">Phosphoprotein</keyword>
<sequence>MKVVVLYSILLLFPISLLAHDSLQYTVRQYTDENGLPQNSVKAMGFDRSGFLWMNTENGVVRFDGQFFRSFNKNQLPLRSSRMSWLLPDLQTGALISVTERNQLICMQDGQATLLTDHYLLSEIPLGPDIHDDNYKLYSALGLPNVFSSLIRIEKYKISTAVDRYYLLTSDSIIARDKGKMEFSLQYKAGNYWEFFLVGNRLYQIQGVQIKLIEAGQVIATGQLQGDIRQHPGFLNGKVQPKIYWSTSAGQVFVVMDKSLYMVKPGAKNGLTTELLMRDFDYEANRITVVCYDTLYKRIFMGSQTRGLFVFTRKPFFTMRSGQSDADEVYYAQALVGENRILTPQGYLFNLQDIHEVLPEFNKRMREDRSSMVLDHNKNIWVKHRTMLYCFDPTGRKLLREFSYPYNITMLYEDQDSNLIVGIKRRAAWRFSLNDPLAKPEVVYPSIKDLCYIQEEGKLRMWMGCGNGLYSIDKSTGKIDSIKELSGKYIRSLYVRQEGEIWISTHEDGFYLYDGKKLIAMPMDKGGYLASAHCVIEDDNGFFWITTNKGLFQTARQDLLDYAAGKQHSPFYLYYDKYTGFNTNEFNGGCQPCGLKLKGGYFSLPSLNGLVVGNPSKLVPEVPSLNLFIDRIEIDGQSIPLADTISLDNHFDFFRLFITTPYFGNSYNRHLDFSLVKDGNAGTWLPLDGDGSIKLSSLASGSYEIRIRKANGFGADNHLVKSVLLVVPLAFYETVWFRLLMALLVIIGFFLYMRIKLRYIRRKNAQLEEKIDERTQALQATLKELQQSEESMRRQTRMQERMIAAITHDIKTPLKYLTGAARRLFESTEGEKTTDDKKRSAHLIYESGYRMYHLTDNLLQYIKLNSSQGSIVMDKLCLNVLVENKLQIFNEIAAEQSTRIENNIPRDTYVLSNHHLLGIMVHNLIDNAVKATFDGVVKISATTDDDTVCIRVEDSGFGMSKQTQQWCNDEMGTAGSGNGISSKSGLGLIIVKDLVAQMKGRVRVSDGKEGGTVVELIFTK</sequence>
<comment type="caution">
    <text evidence="7">The sequence shown here is derived from an EMBL/GenBank/DDBJ whole genome shotgun (WGS) entry which is preliminary data.</text>
</comment>
<dbReference type="CDD" id="cd00082">
    <property type="entry name" value="HisKA"/>
    <property type="match status" value="1"/>
</dbReference>
<dbReference type="EC" id="2.7.13.3" evidence="2"/>
<dbReference type="Gene3D" id="1.10.287.130">
    <property type="match status" value="1"/>
</dbReference>
<dbReference type="Gene3D" id="2.130.10.10">
    <property type="entry name" value="YVTN repeat-like/Quinoprotein amine dehydrogenase"/>
    <property type="match status" value="2"/>
</dbReference>
<keyword evidence="4" id="KW-0175">Coiled coil</keyword>
<dbReference type="InterPro" id="IPR005467">
    <property type="entry name" value="His_kinase_dom"/>
</dbReference>
<evidence type="ECO:0000256" key="4">
    <source>
        <dbReference type="SAM" id="Coils"/>
    </source>
</evidence>
<keyword evidence="7" id="KW-0418">Kinase</keyword>
<dbReference type="PANTHER" id="PTHR43547">
    <property type="entry name" value="TWO-COMPONENT HISTIDINE KINASE"/>
    <property type="match status" value="1"/>
</dbReference>
<dbReference type="Pfam" id="PF02518">
    <property type="entry name" value="HATPase_c"/>
    <property type="match status" value="1"/>
</dbReference>
<accession>A0A4Q7N0E6</accession>
<dbReference type="Pfam" id="PF00512">
    <property type="entry name" value="HisKA"/>
    <property type="match status" value="1"/>
</dbReference>
<proteinExistence type="predicted"/>
<protein>
    <recommendedName>
        <fullName evidence="2">histidine kinase</fullName>
        <ecNumber evidence="2">2.7.13.3</ecNumber>
    </recommendedName>
</protein>
<dbReference type="CDD" id="cd00075">
    <property type="entry name" value="HATPase"/>
    <property type="match status" value="1"/>
</dbReference>
<keyword evidence="5" id="KW-1133">Transmembrane helix</keyword>
<dbReference type="PANTHER" id="PTHR43547:SF2">
    <property type="entry name" value="HYBRID SIGNAL TRANSDUCTION HISTIDINE KINASE C"/>
    <property type="match status" value="1"/>
</dbReference>
<keyword evidence="5" id="KW-0472">Membrane</keyword>
<evidence type="ECO:0000313" key="8">
    <source>
        <dbReference type="Proteomes" id="UP000293874"/>
    </source>
</evidence>
<evidence type="ECO:0000259" key="6">
    <source>
        <dbReference type="PROSITE" id="PS50109"/>
    </source>
</evidence>
<dbReference type="InterPro" id="IPR003661">
    <property type="entry name" value="HisK_dim/P_dom"/>
</dbReference>
<dbReference type="EMBL" id="SGXA01000001">
    <property type="protein sequence ID" value="RZS75050.1"/>
    <property type="molecule type" value="Genomic_DNA"/>
</dbReference>
<dbReference type="SMART" id="SM00387">
    <property type="entry name" value="HATPase_c"/>
    <property type="match status" value="1"/>
</dbReference>
<keyword evidence="8" id="KW-1185">Reference proteome</keyword>
<dbReference type="InterPro" id="IPR015943">
    <property type="entry name" value="WD40/YVTN_repeat-like_dom_sf"/>
</dbReference>
<evidence type="ECO:0000256" key="1">
    <source>
        <dbReference type="ARBA" id="ARBA00000085"/>
    </source>
</evidence>
<keyword evidence="7" id="KW-0808">Transferase</keyword>
<dbReference type="InterPro" id="IPR003594">
    <property type="entry name" value="HATPase_dom"/>
</dbReference>
<dbReference type="InterPro" id="IPR036890">
    <property type="entry name" value="HATPase_C_sf"/>
</dbReference>
<feature type="coiled-coil region" evidence="4">
    <location>
        <begin position="757"/>
        <end position="798"/>
    </location>
</feature>
<dbReference type="AlphaFoldDB" id="A0A4Q7N0E6"/>
<dbReference type="Gene3D" id="3.30.565.10">
    <property type="entry name" value="Histidine kinase-like ATPase, C-terminal domain"/>
    <property type="match status" value="1"/>
</dbReference>
<evidence type="ECO:0000313" key="7">
    <source>
        <dbReference type="EMBL" id="RZS75050.1"/>
    </source>
</evidence>